<dbReference type="PANTHER" id="PTHR47237">
    <property type="entry name" value="SLL0310 PROTEIN"/>
    <property type="match status" value="1"/>
</dbReference>
<sequence length="285" mass="29858">MQTADNIASDNIALIAFGPEHIDGAVALSRQAKWPHRPEDWRMVLELSSGTVAVTHQGRVVGTILMTPYGRDCAAINMVIVDEALRGRGFGRRLMDAALTLAGDRPLRLTATEDGLPLYRKLGFVECGEIRQHQGPVKEIAAPGNVGLAAADDIAAIKSLDRDAFGVGRGALIDRLAVHGQLAVVRRNGAVEGFAAIRTFGRGEVVGPVVAANMQDAQALIGFFAAVRTGAFLRVDTPGDSGLAPWLSELGLLEVGGGVAMRKPAKAGRENAGPAIFALASQALG</sequence>
<dbReference type="RefSeq" id="WP_189052175.1">
    <property type="nucleotide sequence ID" value="NZ_BMJQ01000026.1"/>
</dbReference>
<protein>
    <submittedName>
        <fullName evidence="2">N-acetyltransferase</fullName>
    </submittedName>
</protein>
<dbReference type="Pfam" id="PF00583">
    <property type="entry name" value="Acetyltransf_1"/>
    <property type="match status" value="1"/>
</dbReference>
<dbReference type="Gene3D" id="3.40.630.90">
    <property type="match status" value="1"/>
</dbReference>
<dbReference type="CDD" id="cd04301">
    <property type="entry name" value="NAT_SF"/>
    <property type="match status" value="1"/>
</dbReference>
<accession>A0A8J2YZU4</accession>
<dbReference type="AlphaFoldDB" id="A0A8J2YZU4"/>
<evidence type="ECO:0000313" key="2">
    <source>
        <dbReference type="EMBL" id="GGF47965.1"/>
    </source>
</evidence>
<dbReference type="PROSITE" id="PS51186">
    <property type="entry name" value="GNAT"/>
    <property type="match status" value="1"/>
</dbReference>
<dbReference type="InterPro" id="IPR000182">
    <property type="entry name" value="GNAT_dom"/>
</dbReference>
<comment type="caution">
    <text evidence="2">The sequence shown here is derived from an EMBL/GenBank/DDBJ whole genome shotgun (WGS) entry which is preliminary data.</text>
</comment>
<feature type="domain" description="N-acetyltransferase" evidence="1">
    <location>
        <begin position="12"/>
        <end position="143"/>
    </location>
</feature>
<dbReference type="PANTHER" id="PTHR47237:SF2">
    <property type="entry name" value="BLL4206 PROTEIN"/>
    <property type="match status" value="1"/>
</dbReference>
<reference evidence="2" key="1">
    <citation type="journal article" date="2014" name="Int. J. Syst. Evol. Microbiol.">
        <title>Complete genome sequence of Corynebacterium casei LMG S-19264T (=DSM 44701T), isolated from a smear-ripened cheese.</title>
        <authorList>
            <consortium name="US DOE Joint Genome Institute (JGI-PGF)"/>
            <person name="Walter F."/>
            <person name="Albersmeier A."/>
            <person name="Kalinowski J."/>
            <person name="Ruckert C."/>
        </authorList>
    </citation>
    <scope>NUCLEOTIDE SEQUENCE</scope>
    <source>
        <strain evidence="2">CGMCC 1.15725</strain>
    </source>
</reference>
<dbReference type="GO" id="GO:0016747">
    <property type="term" value="F:acyltransferase activity, transferring groups other than amino-acyl groups"/>
    <property type="evidence" value="ECO:0007669"/>
    <property type="project" value="InterPro"/>
</dbReference>
<dbReference type="EMBL" id="BMJQ01000026">
    <property type="protein sequence ID" value="GGF47965.1"/>
    <property type="molecule type" value="Genomic_DNA"/>
</dbReference>
<proteinExistence type="predicted"/>
<dbReference type="InterPro" id="IPR016181">
    <property type="entry name" value="Acyl_CoA_acyltransferase"/>
</dbReference>
<name>A0A8J2YZU4_9PROT</name>
<keyword evidence="3" id="KW-1185">Reference proteome</keyword>
<dbReference type="Proteomes" id="UP000646365">
    <property type="component" value="Unassembled WGS sequence"/>
</dbReference>
<reference evidence="2" key="2">
    <citation type="submission" date="2020-09" db="EMBL/GenBank/DDBJ databases">
        <authorList>
            <person name="Sun Q."/>
            <person name="Zhou Y."/>
        </authorList>
    </citation>
    <scope>NUCLEOTIDE SEQUENCE</scope>
    <source>
        <strain evidence="2">CGMCC 1.15725</strain>
    </source>
</reference>
<dbReference type="Pfam" id="PF18014">
    <property type="entry name" value="Acetyltransf_18"/>
    <property type="match status" value="1"/>
</dbReference>
<evidence type="ECO:0000259" key="1">
    <source>
        <dbReference type="PROSITE" id="PS51186"/>
    </source>
</evidence>
<dbReference type="Gene3D" id="3.40.630.30">
    <property type="match status" value="1"/>
</dbReference>
<dbReference type="InterPro" id="IPR052729">
    <property type="entry name" value="Acyl/Acetyltrans_Enzymes"/>
</dbReference>
<gene>
    <name evidence="2" type="ORF">GCM10011611_62980</name>
</gene>
<dbReference type="SUPFAM" id="SSF55729">
    <property type="entry name" value="Acyl-CoA N-acyltransferases (Nat)"/>
    <property type="match status" value="1"/>
</dbReference>
<organism evidence="2 3">
    <name type="scientific">Aliidongia dinghuensis</name>
    <dbReference type="NCBI Taxonomy" id="1867774"/>
    <lineage>
        <taxon>Bacteria</taxon>
        <taxon>Pseudomonadati</taxon>
        <taxon>Pseudomonadota</taxon>
        <taxon>Alphaproteobacteria</taxon>
        <taxon>Rhodospirillales</taxon>
        <taxon>Dongiaceae</taxon>
        <taxon>Aliidongia</taxon>
    </lineage>
</organism>
<evidence type="ECO:0000313" key="3">
    <source>
        <dbReference type="Proteomes" id="UP000646365"/>
    </source>
</evidence>
<dbReference type="InterPro" id="IPR041496">
    <property type="entry name" value="YitH/HolE_GNAT"/>
</dbReference>